<dbReference type="EC" id="2.3.1.225" evidence="7"/>
<feature type="transmembrane region" description="Helical" evidence="7">
    <location>
        <begin position="242"/>
        <end position="265"/>
    </location>
</feature>
<accession>A0A7R9ZKD0</accession>
<evidence type="ECO:0000256" key="5">
    <source>
        <dbReference type="ARBA" id="ARBA00023136"/>
    </source>
</evidence>
<evidence type="ECO:0000256" key="1">
    <source>
        <dbReference type="ARBA" id="ARBA00004141"/>
    </source>
</evidence>
<name>A0A7R9ZKD0_9STRA</name>
<comment type="subcellular location">
    <subcellularLocation>
        <location evidence="1">Membrane</location>
        <topology evidence="1">Multi-pass membrane protein</topology>
    </subcellularLocation>
</comment>
<dbReference type="AlphaFoldDB" id="A0A7R9ZKD0"/>
<comment type="catalytic activity">
    <reaction evidence="7">
        <text>L-cysteinyl-[protein] + hexadecanoyl-CoA = S-hexadecanoyl-L-cysteinyl-[protein] + CoA</text>
        <dbReference type="Rhea" id="RHEA:36683"/>
        <dbReference type="Rhea" id="RHEA-COMP:10131"/>
        <dbReference type="Rhea" id="RHEA-COMP:11032"/>
        <dbReference type="ChEBI" id="CHEBI:29950"/>
        <dbReference type="ChEBI" id="CHEBI:57287"/>
        <dbReference type="ChEBI" id="CHEBI:57379"/>
        <dbReference type="ChEBI" id="CHEBI:74151"/>
        <dbReference type="EC" id="2.3.1.225"/>
    </reaction>
</comment>
<keyword evidence="4 7" id="KW-1133">Transmembrane helix</keyword>
<feature type="transmembrane region" description="Helical" evidence="7">
    <location>
        <begin position="122"/>
        <end position="143"/>
    </location>
</feature>
<dbReference type="PROSITE" id="PS50216">
    <property type="entry name" value="DHHC"/>
    <property type="match status" value="1"/>
</dbReference>
<keyword evidence="6 7" id="KW-0012">Acyltransferase</keyword>
<feature type="domain" description="Palmitoyltransferase DHHC" evidence="9">
    <location>
        <begin position="196"/>
        <end position="320"/>
    </location>
</feature>
<evidence type="ECO:0000313" key="10">
    <source>
        <dbReference type="EMBL" id="CAD8330901.1"/>
    </source>
</evidence>
<dbReference type="GO" id="GO:0016020">
    <property type="term" value="C:membrane"/>
    <property type="evidence" value="ECO:0007669"/>
    <property type="project" value="UniProtKB-SubCell"/>
</dbReference>
<sequence>MAFSEAEATPLFGGRSRGNGAAARKRSGANGNFAMDMNAPSASGDDGEDNKSDRRSLAYRIYSQAATCCDTIATAGYSKGVMSDDNDVVYYEDTFNDQPWRCSIGTEERDGTWMNYRDQVGAIMSSTVWVLVGYSCLTITLLAEHNHLRNNVAMGYCTICAMALACHAKTTFTDPGSIPKEAVPPPILFKQGITTHAMCSHCQTYKPPTSHHCRICNRCISRMDHHCPWMNNCVGAGNLKHFVLFLCYTWTGCTYALIVFAVNYFGCTDEQCEFTFLLMQLVRVMSAICLFTLLFTSSMLMNVTFGIMTGVGTIDRLKKKADNTVHKADEEPMELKDIFGVQGYWTWPFPIDPIFEDHDRVMGYTMPDRLMREKARDEHR</sequence>
<comment type="domain">
    <text evidence="7">The DHHC domain is required for palmitoyltransferase activity.</text>
</comment>
<reference evidence="10" key="1">
    <citation type="submission" date="2021-01" db="EMBL/GenBank/DDBJ databases">
        <authorList>
            <person name="Corre E."/>
            <person name="Pelletier E."/>
            <person name="Niang G."/>
            <person name="Scheremetjew M."/>
            <person name="Finn R."/>
            <person name="Kale V."/>
            <person name="Holt S."/>
            <person name="Cochrane G."/>
            <person name="Meng A."/>
            <person name="Brown T."/>
            <person name="Cohen L."/>
        </authorList>
    </citation>
    <scope>NUCLEOTIDE SEQUENCE</scope>
    <source>
        <strain evidence="10">CCMP3328</strain>
    </source>
</reference>
<keyword evidence="5 7" id="KW-0472">Membrane</keyword>
<protein>
    <recommendedName>
        <fullName evidence="7">Palmitoyltransferase</fullName>
        <ecNumber evidence="7">2.3.1.225</ecNumber>
    </recommendedName>
</protein>
<keyword evidence="3 7" id="KW-0812">Transmembrane</keyword>
<proteinExistence type="inferred from homology"/>
<dbReference type="PANTHER" id="PTHR12246">
    <property type="entry name" value="PALMITOYLTRANSFERASE ZDHHC16"/>
    <property type="match status" value="1"/>
</dbReference>
<evidence type="ECO:0000256" key="6">
    <source>
        <dbReference type="ARBA" id="ARBA00023315"/>
    </source>
</evidence>
<feature type="transmembrane region" description="Helical" evidence="7">
    <location>
        <begin position="285"/>
        <end position="311"/>
    </location>
</feature>
<evidence type="ECO:0000259" key="9">
    <source>
        <dbReference type="Pfam" id="PF01529"/>
    </source>
</evidence>
<dbReference type="InterPro" id="IPR039859">
    <property type="entry name" value="PFA4/ZDH16/20/ERF2-like"/>
</dbReference>
<evidence type="ECO:0000256" key="3">
    <source>
        <dbReference type="ARBA" id="ARBA00022692"/>
    </source>
</evidence>
<feature type="region of interest" description="Disordered" evidence="8">
    <location>
        <begin position="1"/>
        <end position="51"/>
    </location>
</feature>
<gene>
    <name evidence="10" type="ORF">CAUS1442_LOCUS3000</name>
</gene>
<dbReference type="GO" id="GO:0019706">
    <property type="term" value="F:protein-cysteine S-palmitoyltransferase activity"/>
    <property type="evidence" value="ECO:0007669"/>
    <property type="project" value="UniProtKB-EC"/>
</dbReference>
<dbReference type="Pfam" id="PF01529">
    <property type="entry name" value="DHHC"/>
    <property type="match status" value="1"/>
</dbReference>
<evidence type="ECO:0000256" key="4">
    <source>
        <dbReference type="ARBA" id="ARBA00022989"/>
    </source>
</evidence>
<comment type="similarity">
    <text evidence="7">Belongs to the DHHC palmitoyltransferase family.</text>
</comment>
<feature type="compositionally biased region" description="Low complexity" evidence="8">
    <location>
        <begin position="18"/>
        <end position="32"/>
    </location>
</feature>
<evidence type="ECO:0000256" key="8">
    <source>
        <dbReference type="SAM" id="MobiDB-lite"/>
    </source>
</evidence>
<evidence type="ECO:0000256" key="7">
    <source>
        <dbReference type="RuleBase" id="RU079119"/>
    </source>
</evidence>
<evidence type="ECO:0000256" key="2">
    <source>
        <dbReference type="ARBA" id="ARBA00022679"/>
    </source>
</evidence>
<organism evidence="10">
    <name type="scientific">Craspedostauros australis</name>
    <dbReference type="NCBI Taxonomy" id="1486917"/>
    <lineage>
        <taxon>Eukaryota</taxon>
        <taxon>Sar</taxon>
        <taxon>Stramenopiles</taxon>
        <taxon>Ochrophyta</taxon>
        <taxon>Bacillariophyta</taxon>
        <taxon>Bacillariophyceae</taxon>
        <taxon>Bacillariophycidae</taxon>
        <taxon>Naviculales</taxon>
        <taxon>Naviculaceae</taxon>
        <taxon>Craspedostauros</taxon>
    </lineage>
</organism>
<keyword evidence="2 7" id="KW-0808">Transferase</keyword>
<dbReference type="InterPro" id="IPR001594">
    <property type="entry name" value="Palmitoyltrfase_DHHC"/>
</dbReference>
<dbReference type="EMBL" id="HBEF01004866">
    <property type="protein sequence ID" value="CAD8330901.1"/>
    <property type="molecule type" value="Transcribed_RNA"/>
</dbReference>